<name>A0AAW1XRP0_RUBAR</name>
<reference evidence="1 2" key="1">
    <citation type="journal article" date="2023" name="G3 (Bethesda)">
        <title>A chromosome-length genome assembly and annotation of blackberry (Rubus argutus, cv. 'Hillquist').</title>
        <authorList>
            <person name="Bruna T."/>
            <person name="Aryal R."/>
            <person name="Dudchenko O."/>
            <person name="Sargent D.J."/>
            <person name="Mead D."/>
            <person name="Buti M."/>
            <person name="Cavallini A."/>
            <person name="Hytonen T."/>
            <person name="Andres J."/>
            <person name="Pham M."/>
            <person name="Weisz D."/>
            <person name="Mascagni F."/>
            <person name="Usai G."/>
            <person name="Natali L."/>
            <person name="Bassil N."/>
            <person name="Fernandez G.E."/>
            <person name="Lomsadze A."/>
            <person name="Armour M."/>
            <person name="Olukolu B."/>
            <person name="Poorten T."/>
            <person name="Britton C."/>
            <person name="Davik J."/>
            <person name="Ashrafi H."/>
            <person name="Aiden E.L."/>
            <person name="Borodovsky M."/>
            <person name="Worthington M."/>
        </authorList>
    </citation>
    <scope>NUCLEOTIDE SEQUENCE [LARGE SCALE GENOMIC DNA]</scope>
    <source>
        <strain evidence="1">PI 553951</strain>
    </source>
</reference>
<evidence type="ECO:0000313" key="1">
    <source>
        <dbReference type="EMBL" id="KAK9938550.1"/>
    </source>
</evidence>
<keyword evidence="2" id="KW-1185">Reference proteome</keyword>
<organism evidence="1 2">
    <name type="scientific">Rubus argutus</name>
    <name type="common">Southern blackberry</name>
    <dbReference type="NCBI Taxonomy" id="59490"/>
    <lineage>
        <taxon>Eukaryota</taxon>
        <taxon>Viridiplantae</taxon>
        <taxon>Streptophyta</taxon>
        <taxon>Embryophyta</taxon>
        <taxon>Tracheophyta</taxon>
        <taxon>Spermatophyta</taxon>
        <taxon>Magnoliopsida</taxon>
        <taxon>eudicotyledons</taxon>
        <taxon>Gunneridae</taxon>
        <taxon>Pentapetalae</taxon>
        <taxon>rosids</taxon>
        <taxon>fabids</taxon>
        <taxon>Rosales</taxon>
        <taxon>Rosaceae</taxon>
        <taxon>Rosoideae</taxon>
        <taxon>Rosoideae incertae sedis</taxon>
        <taxon>Rubus</taxon>
    </lineage>
</organism>
<evidence type="ECO:0000313" key="2">
    <source>
        <dbReference type="Proteomes" id="UP001457282"/>
    </source>
</evidence>
<dbReference type="EMBL" id="JBEDUW010000003">
    <property type="protein sequence ID" value="KAK9938550.1"/>
    <property type="molecule type" value="Genomic_DNA"/>
</dbReference>
<sequence>MEKNHRPQCITFYTNLRVEFLGQWLAGRGDRREARAWCGQERRRRSRDEHGLGFGFIAGGDAIEGSEAATRGRGHGLGEAWA</sequence>
<proteinExistence type="predicted"/>
<accession>A0AAW1XRP0</accession>
<dbReference type="AlphaFoldDB" id="A0AAW1XRP0"/>
<comment type="caution">
    <text evidence="1">The sequence shown here is derived from an EMBL/GenBank/DDBJ whole genome shotgun (WGS) entry which is preliminary data.</text>
</comment>
<gene>
    <name evidence="1" type="ORF">M0R45_015280</name>
</gene>
<protein>
    <submittedName>
        <fullName evidence="1">Uncharacterized protein</fullName>
    </submittedName>
</protein>
<dbReference type="Proteomes" id="UP001457282">
    <property type="component" value="Unassembled WGS sequence"/>
</dbReference>